<reference evidence="2" key="2">
    <citation type="journal article" date="2010" name="Genome Res.">
        <title>Population genomic sequencing of Coccidioides fungi reveals recent hybridization and transposon control.</title>
        <authorList>
            <person name="Neafsey D.E."/>
            <person name="Barker B.M."/>
            <person name="Sharpton T.J."/>
            <person name="Stajich J.E."/>
            <person name="Park D.J."/>
            <person name="Whiston E."/>
            <person name="Hung C.-Y."/>
            <person name="McMahan C."/>
            <person name="White J."/>
            <person name="Sykes S."/>
            <person name="Heiman D."/>
            <person name="Young S."/>
            <person name="Zeng Q."/>
            <person name="Abouelleil A."/>
            <person name="Aftuck L."/>
            <person name="Bessette D."/>
            <person name="Brown A."/>
            <person name="FitzGerald M."/>
            <person name="Lui A."/>
            <person name="Macdonald J.P."/>
            <person name="Priest M."/>
            <person name="Orbach M.J."/>
            <person name="Galgiani J.N."/>
            <person name="Kirkland T.N."/>
            <person name="Cole G.T."/>
            <person name="Birren B.W."/>
            <person name="Henn M.R."/>
            <person name="Taylor J.W."/>
            <person name="Rounsley S.D."/>
        </authorList>
    </citation>
    <scope>GENOME REANNOTATION</scope>
    <source>
        <strain evidence="2">RS</strain>
    </source>
</reference>
<accession>J3KD49</accession>
<evidence type="ECO:0000313" key="2">
    <source>
        <dbReference type="Proteomes" id="UP000001261"/>
    </source>
</evidence>
<keyword evidence="2" id="KW-1185">Reference proteome</keyword>
<proteinExistence type="predicted"/>
<gene>
    <name evidence="1" type="ORF">CIMG_13784</name>
</gene>
<dbReference type="KEGG" id="cim:CIMG_13784"/>
<dbReference type="EMBL" id="GG704916">
    <property type="protein sequence ID" value="EAS33238.3"/>
    <property type="molecule type" value="Genomic_DNA"/>
</dbReference>
<organism evidence="1 2">
    <name type="scientific">Coccidioides immitis (strain RS)</name>
    <name type="common">Valley fever fungus</name>
    <dbReference type="NCBI Taxonomy" id="246410"/>
    <lineage>
        <taxon>Eukaryota</taxon>
        <taxon>Fungi</taxon>
        <taxon>Dikarya</taxon>
        <taxon>Ascomycota</taxon>
        <taxon>Pezizomycotina</taxon>
        <taxon>Eurotiomycetes</taxon>
        <taxon>Eurotiomycetidae</taxon>
        <taxon>Onygenales</taxon>
        <taxon>Onygenaceae</taxon>
        <taxon>Coccidioides</taxon>
    </lineage>
</organism>
<dbReference type="VEuPathDB" id="FungiDB:CIMG_13784"/>
<evidence type="ECO:0000313" key="1">
    <source>
        <dbReference type="EMBL" id="EAS33238.3"/>
    </source>
</evidence>
<dbReference type="AlphaFoldDB" id="J3KD49"/>
<protein>
    <submittedName>
        <fullName evidence="1">Uncharacterized protein</fullName>
    </submittedName>
</protein>
<dbReference type="GeneID" id="24165411"/>
<reference evidence="2" key="1">
    <citation type="journal article" date="2009" name="Genome Res.">
        <title>Comparative genomic analyses of the human fungal pathogens Coccidioides and their relatives.</title>
        <authorList>
            <person name="Sharpton T.J."/>
            <person name="Stajich J.E."/>
            <person name="Rounsley S.D."/>
            <person name="Gardner M.J."/>
            <person name="Wortman J.R."/>
            <person name="Jordar V.S."/>
            <person name="Maiti R."/>
            <person name="Kodira C.D."/>
            <person name="Neafsey D.E."/>
            <person name="Zeng Q."/>
            <person name="Hung C.-Y."/>
            <person name="McMahan C."/>
            <person name="Muszewska A."/>
            <person name="Grynberg M."/>
            <person name="Mandel M.A."/>
            <person name="Kellner E.M."/>
            <person name="Barker B.M."/>
            <person name="Galgiani J.N."/>
            <person name="Orbach M.J."/>
            <person name="Kirkland T.N."/>
            <person name="Cole G.T."/>
            <person name="Henn M.R."/>
            <person name="Birren B.W."/>
            <person name="Taylor J.W."/>
        </authorList>
    </citation>
    <scope>NUCLEOTIDE SEQUENCE [LARGE SCALE GENOMIC DNA]</scope>
    <source>
        <strain evidence="2">RS</strain>
    </source>
</reference>
<name>J3KD49_COCIM</name>
<dbReference type="RefSeq" id="XP_001244821.2">
    <property type="nucleotide sequence ID" value="XM_001244820.2"/>
</dbReference>
<sequence length="59" mass="6287">MNVSGGAPIQGNRFENHLTRASLVIPDRGLVDPWMGCKDSPMNLLHGQTTSARAQGLGL</sequence>
<dbReference type="Proteomes" id="UP000001261">
    <property type="component" value="Unassembled WGS sequence"/>
</dbReference>
<dbReference type="InParanoid" id="J3KD49"/>